<dbReference type="InterPro" id="IPR001872">
    <property type="entry name" value="Peptidase_A8"/>
</dbReference>
<feature type="transmembrane region" description="Helical" evidence="9">
    <location>
        <begin position="124"/>
        <end position="144"/>
    </location>
</feature>
<keyword evidence="5 9" id="KW-0064">Aspartyl protease</keyword>
<evidence type="ECO:0000256" key="7">
    <source>
        <dbReference type="ARBA" id="ARBA00022989"/>
    </source>
</evidence>
<evidence type="ECO:0000256" key="8">
    <source>
        <dbReference type="ARBA" id="ARBA00023136"/>
    </source>
</evidence>
<sequence length="149" mass="17325">MELLIVLLVLLDQFSKYIAKKYLILKQPINLINGYLNLIYVENRGAAFGIFRDKKIILVGFTSIVVIGLIYYLLKNKGKDRFIDFCLILIIAGAIGNLIDRIYLNYVVDFIHFYIKDVFDWPVFNFADIYVSIGAVLLCIKLIFFDKQR</sequence>
<keyword evidence="4 9" id="KW-0812">Transmembrane</keyword>
<keyword evidence="7 9" id="KW-1133">Transmembrane helix</keyword>
<evidence type="ECO:0000256" key="4">
    <source>
        <dbReference type="ARBA" id="ARBA00022692"/>
    </source>
</evidence>
<proteinExistence type="inferred from homology"/>
<evidence type="ECO:0000256" key="3">
    <source>
        <dbReference type="ARBA" id="ARBA00022670"/>
    </source>
</evidence>
<keyword evidence="2 9" id="KW-1003">Cell membrane</keyword>
<dbReference type="Proteomes" id="UP000184423">
    <property type="component" value="Unassembled WGS sequence"/>
</dbReference>
<keyword evidence="13" id="KW-1185">Reference proteome</keyword>
<name>A0A1M5BWV4_9CLOT</name>
<evidence type="ECO:0000256" key="10">
    <source>
        <dbReference type="RuleBase" id="RU000594"/>
    </source>
</evidence>
<protein>
    <recommendedName>
        <fullName evidence="9">Lipoprotein signal peptidase</fullName>
        <ecNumber evidence="9">3.4.23.36</ecNumber>
    </recommendedName>
    <alternativeName>
        <fullName evidence="9">Prolipoprotein signal peptidase</fullName>
    </alternativeName>
    <alternativeName>
        <fullName evidence="9">Signal peptidase II</fullName>
        <shortName evidence="9">SPase II</shortName>
    </alternativeName>
</protein>
<gene>
    <name evidence="9" type="primary">lspA</name>
    <name evidence="12" type="ORF">SAMN02746091_02593</name>
</gene>
<feature type="transmembrane region" description="Helical" evidence="9">
    <location>
        <begin position="86"/>
        <end position="104"/>
    </location>
</feature>
<dbReference type="GO" id="GO:0006508">
    <property type="term" value="P:proteolysis"/>
    <property type="evidence" value="ECO:0007669"/>
    <property type="project" value="UniProtKB-KW"/>
</dbReference>
<comment type="pathway">
    <text evidence="9">Protein modification; lipoprotein biosynthesis (signal peptide cleavage).</text>
</comment>
<organism evidence="12 13">
    <name type="scientific">Caloramator proteoclasticus DSM 10124</name>
    <dbReference type="NCBI Taxonomy" id="1121262"/>
    <lineage>
        <taxon>Bacteria</taxon>
        <taxon>Bacillati</taxon>
        <taxon>Bacillota</taxon>
        <taxon>Clostridia</taxon>
        <taxon>Eubacteriales</taxon>
        <taxon>Clostridiaceae</taxon>
        <taxon>Caloramator</taxon>
    </lineage>
</organism>
<dbReference type="GO" id="GO:0005886">
    <property type="term" value="C:plasma membrane"/>
    <property type="evidence" value="ECO:0007669"/>
    <property type="project" value="UniProtKB-SubCell"/>
</dbReference>
<feature type="transmembrane region" description="Helical" evidence="9">
    <location>
        <begin position="56"/>
        <end position="74"/>
    </location>
</feature>
<evidence type="ECO:0000313" key="13">
    <source>
        <dbReference type="Proteomes" id="UP000184423"/>
    </source>
</evidence>
<feature type="active site" evidence="9">
    <location>
        <position position="109"/>
    </location>
</feature>
<evidence type="ECO:0000256" key="2">
    <source>
        <dbReference type="ARBA" id="ARBA00022475"/>
    </source>
</evidence>
<keyword evidence="8 9" id="KW-0472">Membrane</keyword>
<dbReference type="EMBL" id="FQVG01000086">
    <property type="protein sequence ID" value="SHF46895.1"/>
    <property type="molecule type" value="Genomic_DNA"/>
</dbReference>
<dbReference type="PANTHER" id="PTHR33695">
    <property type="entry name" value="LIPOPROTEIN SIGNAL PEPTIDASE"/>
    <property type="match status" value="1"/>
</dbReference>
<dbReference type="PANTHER" id="PTHR33695:SF1">
    <property type="entry name" value="LIPOPROTEIN SIGNAL PEPTIDASE"/>
    <property type="match status" value="1"/>
</dbReference>
<feature type="active site" evidence="9">
    <location>
        <position position="128"/>
    </location>
</feature>
<comment type="caution">
    <text evidence="9">Lacks conserved residue(s) required for the propagation of feature annotation.</text>
</comment>
<dbReference type="HAMAP" id="MF_00161">
    <property type="entry name" value="LspA"/>
    <property type="match status" value="1"/>
</dbReference>
<dbReference type="NCBIfam" id="TIGR00077">
    <property type="entry name" value="lspA"/>
    <property type="match status" value="1"/>
</dbReference>
<dbReference type="PROSITE" id="PS00855">
    <property type="entry name" value="SPASE_II"/>
    <property type="match status" value="1"/>
</dbReference>
<dbReference type="PRINTS" id="PR00781">
    <property type="entry name" value="LIPOSIGPTASE"/>
</dbReference>
<dbReference type="UniPathway" id="UPA00665"/>
<comment type="function">
    <text evidence="9 10">This protein specifically catalyzes the removal of signal peptides from prolipoproteins.</text>
</comment>
<evidence type="ECO:0000256" key="1">
    <source>
        <dbReference type="ARBA" id="ARBA00006139"/>
    </source>
</evidence>
<dbReference type="EC" id="3.4.23.36" evidence="9"/>
<dbReference type="AlphaFoldDB" id="A0A1M5BWV4"/>
<comment type="subcellular location">
    <subcellularLocation>
        <location evidence="9">Cell membrane</location>
        <topology evidence="9">Multi-pass membrane protein</topology>
    </subcellularLocation>
</comment>
<reference evidence="13" key="1">
    <citation type="submission" date="2016-11" db="EMBL/GenBank/DDBJ databases">
        <authorList>
            <person name="Varghese N."/>
            <person name="Submissions S."/>
        </authorList>
    </citation>
    <scope>NUCLEOTIDE SEQUENCE [LARGE SCALE GENOMIC DNA]</scope>
    <source>
        <strain evidence="13">DSM 10124</strain>
    </source>
</reference>
<dbReference type="Pfam" id="PF01252">
    <property type="entry name" value="Peptidase_A8"/>
    <property type="match status" value="1"/>
</dbReference>
<dbReference type="GO" id="GO:0004190">
    <property type="term" value="F:aspartic-type endopeptidase activity"/>
    <property type="evidence" value="ECO:0007669"/>
    <property type="project" value="UniProtKB-UniRule"/>
</dbReference>
<keyword evidence="3 9" id="KW-0645">Protease</keyword>
<dbReference type="RefSeq" id="WP_073250286.1">
    <property type="nucleotide sequence ID" value="NZ_FQVG01000086.1"/>
</dbReference>
<accession>A0A1M5BWV4</accession>
<keyword evidence="6 9" id="KW-0378">Hydrolase</keyword>
<evidence type="ECO:0000256" key="5">
    <source>
        <dbReference type="ARBA" id="ARBA00022750"/>
    </source>
</evidence>
<evidence type="ECO:0000256" key="6">
    <source>
        <dbReference type="ARBA" id="ARBA00022801"/>
    </source>
</evidence>
<evidence type="ECO:0000256" key="9">
    <source>
        <dbReference type="HAMAP-Rule" id="MF_00161"/>
    </source>
</evidence>
<evidence type="ECO:0000256" key="11">
    <source>
        <dbReference type="RuleBase" id="RU004181"/>
    </source>
</evidence>
<evidence type="ECO:0000313" key="12">
    <source>
        <dbReference type="EMBL" id="SHF46895.1"/>
    </source>
</evidence>
<comment type="catalytic activity">
    <reaction evidence="9 10">
        <text>Release of signal peptides from bacterial membrane prolipoproteins. Hydrolyzes -Xaa-Yaa-Zaa-|-(S,diacylglyceryl)Cys-, in which Xaa is hydrophobic (preferably Leu), and Yaa (Ala or Ser) and Zaa (Gly or Ala) have small, neutral side chains.</text>
        <dbReference type="EC" id="3.4.23.36"/>
    </reaction>
</comment>
<comment type="similarity">
    <text evidence="1 9 11">Belongs to the peptidase A8 family.</text>
</comment>